<proteinExistence type="predicted"/>
<dbReference type="AlphaFoldDB" id="A0A2X2BYL1"/>
<organism evidence="2 3">
    <name type="scientific">Proteus mirabilis</name>
    <dbReference type="NCBI Taxonomy" id="584"/>
    <lineage>
        <taxon>Bacteria</taxon>
        <taxon>Pseudomonadati</taxon>
        <taxon>Pseudomonadota</taxon>
        <taxon>Gammaproteobacteria</taxon>
        <taxon>Enterobacterales</taxon>
        <taxon>Morganellaceae</taxon>
        <taxon>Proteus</taxon>
    </lineage>
</organism>
<evidence type="ECO:0000313" key="3">
    <source>
        <dbReference type="Proteomes" id="UP000251485"/>
    </source>
</evidence>
<keyword evidence="1" id="KW-0472">Membrane</keyword>
<feature type="transmembrane region" description="Helical" evidence="1">
    <location>
        <begin position="139"/>
        <end position="162"/>
    </location>
</feature>
<feature type="transmembrane region" description="Helical" evidence="1">
    <location>
        <begin position="115"/>
        <end position="133"/>
    </location>
</feature>
<evidence type="ECO:0000256" key="1">
    <source>
        <dbReference type="SAM" id="Phobius"/>
    </source>
</evidence>
<accession>A0A2X2BYL1</accession>
<name>A0A2X2BYL1_PROMI</name>
<keyword evidence="1" id="KW-1133">Transmembrane helix</keyword>
<evidence type="ECO:0000313" key="2">
    <source>
        <dbReference type="EMBL" id="SPZ01542.1"/>
    </source>
</evidence>
<dbReference type="EMBL" id="UAUE01000028">
    <property type="protein sequence ID" value="SPZ01542.1"/>
    <property type="molecule type" value="Genomic_DNA"/>
</dbReference>
<dbReference type="Proteomes" id="UP000251485">
    <property type="component" value="Unassembled WGS sequence"/>
</dbReference>
<reference evidence="2 3" key="1">
    <citation type="submission" date="2018-06" db="EMBL/GenBank/DDBJ databases">
        <authorList>
            <consortium name="Pathogen Informatics"/>
            <person name="Doyle S."/>
        </authorList>
    </citation>
    <scope>NUCLEOTIDE SEQUENCE [LARGE SCALE GENOMIC DNA]</scope>
    <source>
        <strain evidence="2 3">NCTC10975</strain>
    </source>
</reference>
<protein>
    <submittedName>
        <fullName evidence="2">Uncharacterized protein</fullName>
    </submittedName>
</protein>
<gene>
    <name evidence="2" type="ORF">NCTC10975_04190</name>
</gene>
<sequence>MAFIGDIISLAKELFILVTSKNKVSDQFIDINEYDSDEDKRLKMAHNERMTRQRITGLTNETAQKEALKMCEHYTAIPNYRFFAPFDKCVIVDGDSHQFKLDEEKRKFYDKESQYAYIVGSFFLFLAVVTFWYEGITKYTLVMLPVFILIAVMCYIACYRLFVPSEKKTKGSSKIHI</sequence>
<keyword evidence="1" id="KW-0812">Transmembrane</keyword>